<reference evidence="1" key="1">
    <citation type="submission" date="2018-05" db="EMBL/GenBank/DDBJ databases">
        <authorList>
            <person name="Lanie J.A."/>
            <person name="Ng W.-L."/>
            <person name="Kazmierczak K.M."/>
            <person name="Andrzejewski T.M."/>
            <person name="Davidsen T.M."/>
            <person name="Wayne K.J."/>
            <person name="Tettelin H."/>
            <person name="Glass J.I."/>
            <person name="Rusch D."/>
            <person name="Podicherti R."/>
            <person name="Tsui H.-C.T."/>
            <person name="Winkler M.E."/>
        </authorList>
    </citation>
    <scope>NUCLEOTIDE SEQUENCE</scope>
</reference>
<organism evidence="1">
    <name type="scientific">marine metagenome</name>
    <dbReference type="NCBI Taxonomy" id="408172"/>
    <lineage>
        <taxon>unclassified sequences</taxon>
        <taxon>metagenomes</taxon>
        <taxon>ecological metagenomes</taxon>
    </lineage>
</organism>
<evidence type="ECO:0000313" key="1">
    <source>
        <dbReference type="EMBL" id="SVB24803.1"/>
    </source>
</evidence>
<dbReference type="AlphaFoldDB" id="A0A382CHE8"/>
<accession>A0A382CHE8</accession>
<dbReference type="Gene3D" id="3.40.50.10610">
    <property type="entry name" value="ABC-type transport auxiliary lipoprotein component"/>
    <property type="match status" value="1"/>
</dbReference>
<proteinExistence type="predicted"/>
<sequence length="330" mass="37058">MKTNFTPLTPHFGRVVKVTLVLILVLTFTACTTNLQSKVAGNLNQFSKQQTVAILPVEIIKKDQKETAQMLRQGLYAHLKESKFNLLERYVVDGLLKQHDLNNPADFLRINPMRFAEILGADAVLISRINRVERSYLVVHSSIEVGVSAQLVDTRTGEILWRAEQTEQDYQGIAKIPTGISSAILGPIRFVTNKLNLRRITSKLVNKLTAIVKNPKDAEKKETFEEPLIASSTARDLEKIKTVNDLEAEWAEDSAAYTKVPLPTKTQKNFQEGPVSAQQRFAPETREMNPKHINWVPRKIGLQPMVLEPQVRALDKPPIFTTTPANVTSS</sequence>
<feature type="non-terminal residue" evidence="1">
    <location>
        <position position="330"/>
    </location>
</feature>
<dbReference type="Pfam" id="PF05643">
    <property type="entry name" value="GNA1162-like"/>
    <property type="match status" value="1"/>
</dbReference>
<protein>
    <submittedName>
        <fullName evidence="1">Uncharacterized protein</fullName>
    </submittedName>
</protein>
<dbReference type="PROSITE" id="PS51257">
    <property type="entry name" value="PROKAR_LIPOPROTEIN"/>
    <property type="match status" value="1"/>
</dbReference>
<dbReference type="InterPro" id="IPR008517">
    <property type="entry name" value="GNA1162-like"/>
</dbReference>
<dbReference type="EMBL" id="UINC01034252">
    <property type="protein sequence ID" value="SVB24803.1"/>
    <property type="molecule type" value="Genomic_DNA"/>
</dbReference>
<gene>
    <name evidence="1" type="ORF">METZ01_LOCUS177657</name>
</gene>
<name>A0A382CHE8_9ZZZZ</name>